<evidence type="ECO:0000313" key="1">
    <source>
        <dbReference type="EMBL" id="KAF9944590.1"/>
    </source>
</evidence>
<dbReference type="PANTHER" id="PTHR12697">
    <property type="entry name" value="PBS LYASE HEAT-LIKE PROTEIN"/>
    <property type="match status" value="1"/>
</dbReference>
<comment type="caution">
    <text evidence="1">The sequence shown here is derived from an EMBL/GenBank/DDBJ whole genome shotgun (WGS) entry which is preliminary data.</text>
</comment>
<dbReference type="GO" id="GO:0016491">
    <property type="term" value="F:oxidoreductase activity"/>
    <property type="evidence" value="ECO:0007669"/>
    <property type="project" value="TreeGrafter"/>
</dbReference>
<proteinExistence type="predicted"/>
<sequence>AFLEALAGAVRDKNADVSEAATKVLEVQDTLPQAAIHTLIEALQDGNSLIRIKAVRALQVQFRSSNIKTSHAALEAVASAVRDKNINVRTYAAKVLEVQDTLPEAAIHTLIGALRDENSSVRINAVRVLGIQSKASSIAEIETSQAFLEALAGAVRDKNADVSEAATKVLEVQGILSKAAIRTLIGALQDENSSVRINALRVLRVQSRSSSIAVEALVKALRDENRDVKLEAFKALCGLEVISEEAVLALFRAFKDTSNIGKEEVRRLCHHSRSSTPATSALASIISNKDSTHRFTILNILSNDKDLPESVVLAVVDVLKDEDRMIRRAATGLMLHNVDKLPDSAILTLINFLEGDDQGVIRTVVRILGRHVRSSKTAYQGAESAEGYFGLDVNDREAKGRGSLHELPVNALRVLIAVLTDKDAE</sequence>
<feature type="non-terminal residue" evidence="1">
    <location>
        <position position="425"/>
    </location>
</feature>
<dbReference type="Gene3D" id="1.25.10.10">
    <property type="entry name" value="Leucine-rich Repeat Variant"/>
    <property type="match status" value="4"/>
</dbReference>
<protein>
    <recommendedName>
        <fullName evidence="3">Clathrin/coatomer adaptor adaptin-like N-terminal domain-containing protein</fullName>
    </recommendedName>
</protein>
<evidence type="ECO:0008006" key="3">
    <source>
        <dbReference type="Google" id="ProtNLM"/>
    </source>
</evidence>
<dbReference type="SUPFAM" id="SSF48371">
    <property type="entry name" value="ARM repeat"/>
    <property type="match status" value="2"/>
</dbReference>
<dbReference type="PANTHER" id="PTHR12697:SF5">
    <property type="entry name" value="DEOXYHYPUSINE HYDROXYLASE"/>
    <property type="match status" value="1"/>
</dbReference>
<name>A0A9P6ISJ7_9FUNG</name>
<dbReference type="Pfam" id="PF13646">
    <property type="entry name" value="HEAT_2"/>
    <property type="match status" value="1"/>
</dbReference>
<dbReference type="InterPro" id="IPR011989">
    <property type="entry name" value="ARM-like"/>
</dbReference>
<keyword evidence="2" id="KW-1185">Reference proteome</keyword>
<organism evidence="1 2">
    <name type="scientific">Modicella reniformis</name>
    <dbReference type="NCBI Taxonomy" id="1440133"/>
    <lineage>
        <taxon>Eukaryota</taxon>
        <taxon>Fungi</taxon>
        <taxon>Fungi incertae sedis</taxon>
        <taxon>Mucoromycota</taxon>
        <taxon>Mortierellomycotina</taxon>
        <taxon>Mortierellomycetes</taxon>
        <taxon>Mortierellales</taxon>
        <taxon>Mortierellaceae</taxon>
        <taxon>Modicella</taxon>
    </lineage>
</organism>
<dbReference type="Proteomes" id="UP000749646">
    <property type="component" value="Unassembled WGS sequence"/>
</dbReference>
<evidence type="ECO:0000313" key="2">
    <source>
        <dbReference type="Proteomes" id="UP000749646"/>
    </source>
</evidence>
<dbReference type="OrthoDB" id="434814at2759"/>
<dbReference type="InterPro" id="IPR016024">
    <property type="entry name" value="ARM-type_fold"/>
</dbReference>
<accession>A0A9P6ISJ7</accession>
<gene>
    <name evidence="1" type="ORF">BGZ65_011831</name>
</gene>
<dbReference type="AlphaFoldDB" id="A0A9P6ISJ7"/>
<reference evidence="1" key="1">
    <citation type="journal article" date="2020" name="Fungal Divers.">
        <title>Resolving the Mortierellaceae phylogeny through synthesis of multi-gene phylogenetics and phylogenomics.</title>
        <authorList>
            <person name="Vandepol N."/>
            <person name="Liber J."/>
            <person name="Desiro A."/>
            <person name="Na H."/>
            <person name="Kennedy M."/>
            <person name="Barry K."/>
            <person name="Grigoriev I.V."/>
            <person name="Miller A.N."/>
            <person name="O'Donnell K."/>
            <person name="Stajich J.E."/>
            <person name="Bonito G."/>
        </authorList>
    </citation>
    <scope>NUCLEOTIDE SEQUENCE</scope>
    <source>
        <strain evidence="1">MES-2147</strain>
    </source>
</reference>
<feature type="non-terminal residue" evidence="1">
    <location>
        <position position="1"/>
    </location>
</feature>
<dbReference type="EMBL" id="JAAAHW010008309">
    <property type="protein sequence ID" value="KAF9944590.1"/>
    <property type="molecule type" value="Genomic_DNA"/>
</dbReference>